<evidence type="ECO:0000256" key="3">
    <source>
        <dbReference type="ARBA" id="ARBA00022722"/>
    </source>
</evidence>
<evidence type="ECO:0000256" key="6">
    <source>
        <dbReference type="ARBA" id="ARBA00022801"/>
    </source>
</evidence>
<evidence type="ECO:0000313" key="13">
    <source>
        <dbReference type="Proteomes" id="UP001301797"/>
    </source>
</evidence>
<dbReference type="Pfam" id="PF01966">
    <property type="entry name" value="HD"/>
    <property type="match status" value="1"/>
</dbReference>
<evidence type="ECO:0000256" key="1">
    <source>
        <dbReference type="ARBA" id="ARBA00006847"/>
    </source>
</evidence>
<dbReference type="RefSeq" id="WP_317136088.1">
    <property type="nucleotide sequence ID" value="NZ_CP043875.1"/>
</dbReference>
<dbReference type="Pfam" id="PF22590">
    <property type="entry name" value="Cas3-like_C_2"/>
    <property type="match status" value="1"/>
</dbReference>
<dbReference type="GO" id="GO:0046872">
    <property type="term" value="F:metal ion binding"/>
    <property type="evidence" value="ECO:0007669"/>
    <property type="project" value="UniProtKB-KW"/>
</dbReference>
<dbReference type="PROSITE" id="PS51643">
    <property type="entry name" value="HD_CAS3"/>
    <property type="match status" value="1"/>
</dbReference>
<dbReference type="NCBIfam" id="TIGR01596">
    <property type="entry name" value="cas3_HD"/>
    <property type="match status" value="1"/>
</dbReference>
<dbReference type="GO" id="GO:0005524">
    <property type="term" value="F:ATP binding"/>
    <property type="evidence" value="ECO:0007669"/>
    <property type="project" value="UniProtKB-KW"/>
</dbReference>
<accession>A0AA97I4M7</accession>
<evidence type="ECO:0000256" key="2">
    <source>
        <dbReference type="ARBA" id="ARBA00009046"/>
    </source>
</evidence>
<dbReference type="KEGG" id="mefw:F1737_08160"/>
<evidence type="ECO:0000256" key="7">
    <source>
        <dbReference type="ARBA" id="ARBA00022806"/>
    </source>
</evidence>
<protein>
    <submittedName>
        <fullName evidence="12">CRISPR-associated helicase Cas3</fullName>
    </submittedName>
</protein>
<name>A0AA97I4M7_9EURY</name>
<keyword evidence="8" id="KW-0067">ATP-binding</keyword>
<dbReference type="GO" id="GO:0003676">
    <property type="term" value="F:nucleic acid binding"/>
    <property type="evidence" value="ECO:0007669"/>
    <property type="project" value="InterPro"/>
</dbReference>
<dbReference type="InterPro" id="IPR054712">
    <property type="entry name" value="Cas3-like_dom"/>
</dbReference>
<keyword evidence="3" id="KW-0540">Nuclease</keyword>
<dbReference type="Gene3D" id="3.40.50.300">
    <property type="entry name" value="P-loop containing nucleotide triphosphate hydrolases"/>
    <property type="match status" value="2"/>
</dbReference>
<comment type="similarity">
    <text evidence="2">In the central section; belongs to the CRISPR-associated helicase Cas3 family.</text>
</comment>
<organism evidence="12 13">
    <name type="scientific">Methanochimaera problematica</name>
    <dbReference type="NCBI Taxonomy" id="2609417"/>
    <lineage>
        <taxon>Archaea</taxon>
        <taxon>Methanobacteriati</taxon>
        <taxon>Methanobacteriota</taxon>
        <taxon>Stenosarchaea group</taxon>
        <taxon>Methanomicrobia</taxon>
        <taxon>Methanomicrobiales</taxon>
        <taxon>Methanomicrobiaceae</taxon>
        <taxon>Methanochimaera</taxon>
    </lineage>
</organism>
<dbReference type="Pfam" id="PF00270">
    <property type="entry name" value="DEAD"/>
    <property type="match status" value="1"/>
</dbReference>
<gene>
    <name evidence="12" type="primary">cas3</name>
    <name evidence="12" type="ORF">F1737_08160</name>
</gene>
<dbReference type="InterPro" id="IPR006674">
    <property type="entry name" value="HD_domain"/>
</dbReference>
<dbReference type="InterPro" id="IPR027417">
    <property type="entry name" value="P-loop_NTPase"/>
</dbReference>
<dbReference type="InterPro" id="IPR038257">
    <property type="entry name" value="CRISPR-assoc_Cas3_HD_sf"/>
</dbReference>
<dbReference type="Gene3D" id="1.10.3210.30">
    <property type="match status" value="1"/>
</dbReference>
<feature type="domain" description="HD Cas3-type" evidence="11">
    <location>
        <begin position="11"/>
        <end position="171"/>
    </location>
</feature>
<dbReference type="CDD" id="cd17930">
    <property type="entry name" value="DEXHc_cas3"/>
    <property type="match status" value="1"/>
</dbReference>
<reference evidence="12 13" key="1">
    <citation type="submission" date="2019-09" db="EMBL/GenBank/DDBJ databases">
        <title>The complete genome of Methanoplanus sp. FWC-SCC4.</title>
        <authorList>
            <person name="Chen S.-C."/>
            <person name="Zhou Y.-Z."/>
            <person name="Lai M.-C."/>
        </authorList>
    </citation>
    <scope>NUCLEOTIDE SEQUENCE [LARGE SCALE GENOMIC DNA]</scope>
    <source>
        <strain evidence="12 13">FWC-SCC4</strain>
    </source>
</reference>
<keyword evidence="5" id="KW-0547">Nucleotide-binding</keyword>
<dbReference type="CDD" id="cd09641">
    <property type="entry name" value="Cas3''_I"/>
    <property type="match status" value="1"/>
</dbReference>
<dbReference type="NCBIfam" id="TIGR01587">
    <property type="entry name" value="cas3_core"/>
    <property type="match status" value="1"/>
</dbReference>
<evidence type="ECO:0000256" key="9">
    <source>
        <dbReference type="ARBA" id="ARBA00023118"/>
    </source>
</evidence>
<dbReference type="InterPro" id="IPR011545">
    <property type="entry name" value="DEAD/DEAH_box_helicase_dom"/>
</dbReference>
<dbReference type="SMART" id="SM00487">
    <property type="entry name" value="DEXDc"/>
    <property type="match status" value="1"/>
</dbReference>
<dbReference type="GO" id="GO:0051607">
    <property type="term" value="P:defense response to virus"/>
    <property type="evidence" value="ECO:0007669"/>
    <property type="project" value="UniProtKB-KW"/>
</dbReference>
<sequence>MYYAHTTENANKSDWQTLKDHLESVAQISSGFADDFGSGRIAYAGGLLHDIGKYSGEFQNRLEGRRIRVDHSTAGAVEAKGLYNPSLSRILEYIIAGHHGGILNYGTPESGLECRIKNAVLHDYSAYKYEVEPPDLNSFNPTLVCSPTKPGFTISFYIRMLYSCLVDADSLDTERFANPEKSALRGKYESFESLFEKFENRMRDISLSCEDTPVNQSRNEIYQECRRKAELKPGIFTLSVPTGGGKTLSSMAFALLHLKKYDLKRIFYVIPYTSIIEQNAKVFREIFGSGNVLEHHSNYDPGKEGFEDVGDFNQEDMLKLSSENWDMPVVVTTNVQFFESLFSNKRSRCRKIHNLSGSVIILDEAQMLPTKYLKPCLSALSELVRNYGSTVVICTATQPKIGDFLDEDIQPVEIMESPKELYEHFRRVHVNNLGDISDEELSERITGHHQALCVVNTRKHARLLYQRITESEISKDDGSCFHLSAGMCPVHRREQLEKIRSLLKEGKPCRVISTQLIEAGVDVDFPFVYRARTGIDSIAQAAGRCNREGKRDLGEIFVFRSTEDYGKATSWQSRTAEIGEMIFREFEDPLSPEAVSEYFKKLYFNEGDEGLDKKKILLSLEKRVGECAFPFGDVSDDFRIIDENTKDIIIPFDDSARKAIKEIQKIGFPENYGRKLQGYSVSVYPHEFKALNESNALELIADRYYILTSESLYSEKTGLLRISSDEFNGALLIA</sequence>
<dbReference type="InterPro" id="IPR006474">
    <property type="entry name" value="Helicase_Cas3_CRISPR-ass_core"/>
</dbReference>
<dbReference type="PROSITE" id="PS51192">
    <property type="entry name" value="HELICASE_ATP_BIND_1"/>
    <property type="match status" value="1"/>
</dbReference>
<feature type="domain" description="Helicase ATP-binding" evidence="10">
    <location>
        <begin position="227"/>
        <end position="416"/>
    </location>
</feature>
<dbReference type="EMBL" id="CP043875">
    <property type="protein sequence ID" value="WOF16664.1"/>
    <property type="molecule type" value="Genomic_DNA"/>
</dbReference>
<dbReference type="InterPro" id="IPR014001">
    <property type="entry name" value="Helicase_ATP-bd"/>
</dbReference>
<keyword evidence="13" id="KW-1185">Reference proteome</keyword>
<evidence type="ECO:0000259" key="11">
    <source>
        <dbReference type="PROSITE" id="PS51643"/>
    </source>
</evidence>
<comment type="similarity">
    <text evidence="1">In the N-terminal section; belongs to the CRISPR-associated nuclease Cas3-HD family.</text>
</comment>
<dbReference type="GeneID" id="85230129"/>
<proteinExistence type="inferred from homology"/>
<dbReference type="GO" id="GO:0140097">
    <property type="term" value="F:catalytic activity, acting on DNA"/>
    <property type="evidence" value="ECO:0007669"/>
    <property type="project" value="UniProtKB-ARBA"/>
</dbReference>
<evidence type="ECO:0000313" key="12">
    <source>
        <dbReference type="EMBL" id="WOF16664.1"/>
    </source>
</evidence>
<dbReference type="SUPFAM" id="SSF52540">
    <property type="entry name" value="P-loop containing nucleoside triphosphate hydrolases"/>
    <property type="match status" value="1"/>
</dbReference>
<dbReference type="Proteomes" id="UP001301797">
    <property type="component" value="Chromosome"/>
</dbReference>
<dbReference type="InterPro" id="IPR006483">
    <property type="entry name" value="CRISPR-assoc_Cas3_HD"/>
</dbReference>
<evidence type="ECO:0000256" key="8">
    <source>
        <dbReference type="ARBA" id="ARBA00022840"/>
    </source>
</evidence>
<keyword evidence="7" id="KW-0347">Helicase</keyword>
<dbReference type="SUPFAM" id="SSF109604">
    <property type="entry name" value="HD-domain/PDEase-like"/>
    <property type="match status" value="1"/>
</dbReference>
<dbReference type="GO" id="GO:0004386">
    <property type="term" value="F:helicase activity"/>
    <property type="evidence" value="ECO:0007669"/>
    <property type="project" value="UniProtKB-KW"/>
</dbReference>
<evidence type="ECO:0000259" key="10">
    <source>
        <dbReference type="PROSITE" id="PS51192"/>
    </source>
</evidence>
<keyword evidence="9" id="KW-0051">Antiviral defense</keyword>
<evidence type="ECO:0000256" key="5">
    <source>
        <dbReference type="ARBA" id="ARBA00022741"/>
    </source>
</evidence>
<dbReference type="GO" id="GO:0016787">
    <property type="term" value="F:hydrolase activity"/>
    <property type="evidence" value="ECO:0007669"/>
    <property type="project" value="UniProtKB-KW"/>
</dbReference>
<keyword evidence="4" id="KW-0479">Metal-binding</keyword>
<evidence type="ECO:0000256" key="4">
    <source>
        <dbReference type="ARBA" id="ARBA00022723"/>
    </source>
</evidence>
<dbReference type="GO" id="GO:0004518">
    <property type="term" value="F:nuclease activity"/>
    <property type="evidence" value="ECO:0007669"/>
    <property type="project" value="UniProtKB-KW"/>
</dbReference>
<dbReference type="AlphaFoldDB" id="A0AA97I4M7"/>
<keyword evidence="6" id="KW-0378">Hydrolase</keyword>